<protein>
    <submittedName>
        <fullName evidence="1">Uncharacterized protein</fullName>
    </submittedName>
</protein>
<comment type="caution">
    <text evidence="1">The sequence shown here is derived from an EMBL/GenBank/DDBJ whole genome shotgun (WGS) entry which is preliminary data.</text>
</comment>
<proteinExistence type="predicted"/>
<evidence type="ECO:0000313" key="2">
    <source>
        <dbReference type="Proteomes" id="UP000612585"/>
    </source>
</evidence>
<reference evidence="1" key="1">
    <citation type="submission" date="2021-01" db="EMBL/GenBank/DDBJ databases">
        <title>Whole genome shotgun sequence of Virgisporangium aurantiacum NBRC 16421.</title>
        <authorList>
            <person name="Komaki H."/>
            <person name="Tamura T."/>
        </authorList>
    </citation>
    <scope>NUCLEOTIDE SEQUENCE</scope>
    <source>
        <strain evidence="1">NBRC 16421</strain>
    </source>
</reference>
<evidence type="ECO:0000313" key="1">
    <source>
        <dbReference type="EMBL" id="GIJ64865.1"/>
    </source>
</evidence>
<accession>A0A8J3ZNU9</accession>
<name>A0A8J3ZNU9_9ACTN</name>
<dbReference type="Proteomes" id="UP000612585">
    <property type="component" value="Unassembled WGS sequence"/>
</dbReference>
<keyword evidence="2" id="KW-1185">Reference proteome</keyword>
<sequence>MVAAASGSALIYASYTIVDKTPWAETLRGVGQGTVASVIVYVLISLFADPVRQRLQMRETAIHAIDIANEQFQQRFEAALPVAVFESAKVPKPAFREAFVELLSGSTRYDVKSSAAEFTSFRLAMGRHRREFRRLDQVRICMLDPRADEYLVAHAQLALREAHTLITSDSIQEAVNDLRTNIFVSLAILFDIRDSVRTLVYFYADLPWFRCEMFDDGMFLTYYLDGVDYPENLLFSKTARPYRAYHAGMELTRRFATSTLAFSTVGSSRDLVNSDENFIRHIRDLGCTASLEELRRLRDERFTALKKDLRSGGIDENQLF</sequence>
<organism evidence="1 2">
    <name type="scientific">Virgisporangium aurantiacum</name>
    <dbReference type="NCBI Taxonomy" id="175570"/>
    <lineage>
        <taxon>Bacteria</taxon>
        <taxon>Bacillati</taxon>
        <taxon>Actinomycetota</taxon>
        <taxon>Actinomycetes</taxon>
        <taxon>Micromonosporales</taxon>
        <taxon>Micromonosporaceae</taxon>
        <taxon>Virgisporangium</taxon>
    </lineage>
</organism>
<dbReference type="AlphaFoldDB" id="A0A8J3ZNU9"/>
<gene>
    <name evidence="1" type="ORF">Vau01_123810</name>
</gene>
<dbReference type="EMBL" id="BOPG01000133">
    <property type="protein sequence ID" value="GIJ64865.1"/>
    <property type="molecule type" value="Genomic_DNA"/>
</dbReference>